<dbReference type="PROSITE" id="PS50873">
    <property type="entry name" value="PEROXIDASE_4"/>
    <property type="match status" value="1"/>
</dbReference>
<feature type="active site" description="Proton acceptor" evidence="10">
    <location>
        <position position="73"/>
    </location>
</feature>
<dbReference type="PRINTS" id="PR00461">
    <property type="entry name" value="PLPEROXIDASE"/>
</dbReference>
<dbReference type="EMBL" id="CAXHTB010000013">
    <property type="protein sequence ID" value="CAL0318636.1"/>
    <property type="molecule type" value="Genomic_DNA"/>
</dbReference>
<keyword evidence="6" id="KW-0349">Heme</keyword>
<comment type="caution">
    <text evidence="15">The sequence shown here is derived from an EMBL/GenBank/DDBJ whole genome shotgun (WGS) entry which is preliminary data.</text>
</comment>
<evidence type="ECO:0000256" key="10">
    <source>
        <dbReference type="PIRSR" id="PIRSR600823-1"/>
    </source>
</evidence>
<comment type="cofactor">
    <cofactor evidence="2">
        <name>heme b</name>
        <dbReference type="ChEBI" id="CHEBI:60344"/>
    </cofactor>
</comment>
<evidence type="ECO:0000256" key="2">
    <source>
        <dbReference type="ARBA" id="ARBA00001970"/>
    </source>
</evidence>
<proteinExistence type="predicted"/>
<feature type="signal peptide" evidence="13">
    <location>
        <begin position="1"/>
        <end position="28"/>
    </location>
</feature>
<evidence type="ECO:0000259" key="14">
    <source>
        <dbReference type="PROSITE" id="PS50873"/>
    </source>
</evidence>
<name>A0AAV1XAJ3_LUPLU</name>
<comment type="catalytic activity">
    <reaction evidence="1">
        <text>2 a phenolic donor + H2O2 = 2 a phenolic radical donor + 2 H2O</text>
        <dbReference type="Rhea" id="RHEA:56136"/>
        <dbReference type="ChEBI" id="CHEBI:15377"/>
        <dbReference type="ChEBI" id="CHEBI:16240"/>
        <dbReference type="ChEBI" id="CHEBI:139520"/>
        <dbReference type="ChEBI" id="CHEBI:139521"/>
        <dbReference type="EC" id="1.11.1.7"/>
    </reaction>
</comment>
<dbReference type="PANTHER" id="PTHR31388:SF9">
    <property type="entry name" value="PEROXIDASE 11"/>
    <property type="match status" value="1"/>
</dbReference>
<keyword evidence="5" id="KW-0575">Peroxidase</keyword>
<dbReference type="SUPFAM" id="SSF48113">
    <property type="entry name" value="Heme-dependent peroxidases"/>
    <property type="match status" value="1"/>
</dbReference>
<dbReference type="GO" id="GO:0006979">
    <property type="term" value="P:response to oxidative stress"/>
    <property type="evidence" value="ECO:0007669"/>
    <property type="project" value="InterPro"/>
</dbReference>
<dbReference type="InterPro" id="IPR010255">
    <property type="entry name" value="Haem_peroxidase_sf"/>
</dbReference>
<gene>
    <name evidence="15" type="ORF">LLUT_LOCUS19696</name>
</gene>
<organism evidence="15 16">
    <name type="scientific">Lupinus luteus</name>
    <name type="common">European yellow lupine</name>
    <dbReference type="NCBI Taxonomy" id="3873"/>
    <lineage>
        <taxon>Eukaryota</taxon>
        <taxon>Viridiplantae</taxon>
        <taxon>Streptophyta</taxon>
        <taxon>Embryophyta</taxon>
        <taxon>Tracheophyta</taxon>
        <taxon>Spermatophyta</taxon>
        <taxon>Magnoliopsida</taxon>
        <taxon>eudicotyledons</taxon>
        <taxon>Gunneridae</taxon>
        <taxon>Pentapetalae</taxon>
        <taxon>rosids</taxon>
        <taxon>fabids</taxon>
        <taxon>Fabales</taxon>
        <taxon>Fabaceae</taxon>
        <taxon>Papilionoideae</taxon>
        <taxon>50 kb inversion clade</taxon>
        <taxon>genistoids sensu lato</taxon>
        <taxon>core genistoids</taxon>
        <taxon>Genisteae</taxon>
        <taxon>Lupinus</taxon>
    </lineage>
</organism>
<dbReference type="InterPro" id="IPR002016">
    <property type="entry name" value="Haem_peroxidase"/>
</dbReference>
<sequence length="94" mass="10956">MEHFLHSKSFFVHLVLIFGFLGAPRMYASESSLTLHYYASTCPTVFNVVRKEMECAVTSDPRDAAFIVRLHFHDCFIQLRRFRRSNLATKPTRS</sequence>
<evidence type="ECO:0000313" key="16">
    <source>
        <dbReference type="Proteomes" id="UP001497480"/>
    </source>
</evidence>
<feature type="site" description="Transition state stabilizer" evidence="12">
    <location>
        <position position="69"/>
    </location>
</feature>
<evidence type="ECO:0000256" key="3">
    <source>
        <dbReference type="ARBA" id="ARBA00002322"/>
    </source>
</evidence>
<feature type="domain" description="Plant heme peroxidase family profile" evidence="14">
    <location>
        <begin position="32"/>
        <end position="78"/>
    </location>
</feature>
<comment type="cofactor">
    <cofactor evidence="11">
        <name>Ca(2+)</name>
        <dbReference type="ChEBI" id="CHEBI:29108"/>
    </cofactor>
    <text evidence="11">Binds 2 calcium ions per subunit.</text>
</comment>
<reference evidence="15 16" key="1">
    <citation type="submission" date="2024-03" db="EMBL/GenBank/DDBJ databases">
        <authorList>
            <person name="Martinez-Hernandez J."/>
        </authorList>
    </citation>
    <scope>NUCLEOTIDE SEQUENCE [LARGE SCALE GENOMIC DNA]</scope>
</reference>
<keyword evidence="13" id="KW-0732">Signal</keyword>
<dbReference type="EC" id="1.11.1.7" evidence="4"/>
<dbReference type="InterPro" id="IPR000823">
    <property type="entry name" value="Peroxidase_pln"/>
</dbReference>
<keyword evidence="11" id="KW-0106">Calcium</keyword>
<keyword evidence="9" id="KW-0408">Iron</keyword>
<evidence type="ECO:0000256" key="12">
    <source>
        <dbReference type="PIRSR" id="PIRSR600823-4"/>
    </source>
</evidence>
<accession>A0AAV1XAJ3</accession>
<dbReference type="InterPro" id="IPR019794">
    <property type="entry name" value="Peroxidases_AS"/>
</dbReference>
<evidence type="ECO:0000256" key="5">
    <source>
        <dbReference type="ARBA" id="ARBA00022559"/>
    </source>
</evidence>
<evidence type="ECO:0000256" key="9">
    <source>
        <dbReference type="ARBA" id="ARBA00023004"/>
    </source>
</evidence>
<dbReference type="Gene3D" id="1.10.520.10">
    <property type="match status" value="1"/>
</dbReference>
<keyword evidence="16" id="KW-1185">Reference proteome</keyword>
<protein>
    <recommendedName>
        <fullName evidence="4">peroxidase</fullName>
        <ecNumber evidence="4">1.11.1.7</ecNumber>
    </recommendedName>
</protein>
<evidence type="ECO:0000256" key="8">
    <source>
        <dbReference type="ARBA" id="ARBA00023002"/>
    </source>
</evidence>
<dbReference type="Proteomes" id="UP001497480">
    <property type="component" value="Unassembled WGS sequence"/>
</dbReference>
<dbReference type="AlphaFoldDB" id="A0AAV1XAJ3"/>
<feature type="chain" id="PRO_5043595274" description="peroxidase" evidence="13">
    <location>
        <begin position="29"/>
        <end position="94"/>
    </location>
</feature>
<evidence type="ECO:0000256" key="6">
    <source>
        <dbReference type="ARBA" id="ARBA00022617"/>
    </source>
</evidence>
<evidence type="ECO:0000313" key="15">
    <source>
        <dbReference type="EMBL" id="CAL0318636.1"/>
    </source>
</evidence>
<keyword evidence="8" id="KW-0560">Oxidoreductase</keyword>
<dbReference type="GO" id="GO:0046872">
    <property type="term" value="F:metal ion binding"/>
    <property type="evidence" value="ECO:0007669"/>
    <property type="project" value="UniProtKB-KW"/>
</dbReference>
<feature type="binding site" evidence="11">
    <location>
        <position position="74"/>
    </location>
    <ligand>
        <name>Ca(2+)</name>
        <dbReference type="ChEBI" id="CHEBI:29108"/>
        <label>1</label>
    </ligand>
</feature>
<dbReference type="GO" id="GO:0140825">
    <property type="term" value="F:lactoperoxidase activity"/>
    <property type="evidence" value="ECO:0007669"/>
    <property type="project" value="UniProtKB-EC"/>
</dbReference>
<dbReference type="GO" id="GO:0020037">
    <property type="term" value="F:heme binding"/>
    <property type="evidence" value="ECO:0007669"/>
    <property type="project" value="InterPro"/>
</dbReference>
<keyword evidence="7 11" id="KW-0479">Metal-binding</keyword>
<evidence type="ECO:0000256" key="13">
    <source>
        <dbReference type="SAM" id="SignalP"/>
    </source>
</evidence>
<evidence type="ECO:0000256" key="7">
    <source>
        <dbReference type="ARBA" id="ARBA00022723"/>
    </source>
</evidence>
<evidence type="ECO:0000256" key="11">
    <source>
        <dbReference type="PIRSR" id="PIRSR600823-3"/>
    </source>
</evidence>
<evidence type="ECO:0000256" key="1">
    <source>
        <dbReference type="ARBA" id="ARBA00000189"/>
    </source>
</evidence>
<dbReference type="PROSITE" id="PS00436">
    <property type="entry name" value="PEROXIDASE_2"/>
    <property type="match status" value="1"/>
</dbReference>
<evidence type="ECO:0000256" key="4">
    <source>
        <dbReference type="ARBA" id="ARBA00012313"/>
    </source>
</evidence>
<dbReference type="PANTHER" id="PTHR31388">
    <property type="entry name" value="PEROXIDASE 72-RELATED"/>
    <property type="match status" value="1"/>
</dbReference>
<comment type="function">
    <text evidence="3">Removal of H(2)O(2), oxidation of toxic reductants, biosynthesis and degradation of lignin, suberization, auxin catabolism, response to environmental stresses such as wounding, pathogen attack and oxidative stress. These functions might be dependent on each isozyme/isoform in each plant tissue.</text>
</comment>